<protein>
    <submittedName>
        <fullName evidence="1">GDSL lipase/esterase protein</fullName>
        <ecNumber evidence="1">3.1.1.3</ecNumber>
    </submittedName>
</protein>
<evidence type="ECO:0000313" key="1">
    <source>
        <dbReference type="EMBL" id="KAH7662039.1"/>
    </source>
</evidence>
<dbReference type="EMBL" id="CM037025">
    <property type="protein sequence ID" value="KAH7662039.1"/>
    <property type="molecule type" value="Genomic_DNA"/>
</dbReference>
<gene>
    <name evidence="1" type="ORF">IHE45_15G104600</name>
</gene>
<organism evidence="1 2">
    <name type="scientific">Dioscorea alata</name>
    <name type="common">Purple yam</name>
    <dbReference type="NCBI Taxonomy" id="55571"/>
    <lineage>
        <taxon>Eukaryota</taxon>
        <taxon>Viridiplantae</taxon>
        <taxon>Streptophyta</taxon>
        <taxon>Embryophyta</taxon>
        <taxon>Tracheophyta</taxon>
        <taxon>Spermatophyta</taxon>
        <taxon>Magnoliopsida</taxon>
        <taxon>Liliopsida</taxon>
        <taxon>Dioscoreales</taxon>
        <taxon>Dioscoreaceae</taxon>
        <taxon>Dioscorea</taxon>
    </lineage>
</organism>
<reference evidence="2" key="1">
    <citation type="journal article" date="2022" name="Nat. Commun.">
        <title>Chromosome evolution and the genetic basis of agronomically important traits in greater yam.</title>
        <authorList>
            <person name="Bredeson J.V."/>
            <person name="Lyons J.B."/>
            <person name="Oniyinde I.O."/>
            <person name="Okereke N.R."/>
            <person name="Kolade O."/>
            <person name="Nnabue I."/>
            <person name="Nwadili C.O."/>
            <person name="Hribova E."/>
            <person name="Parker M."/>
            <person name="Nwogha J."/>
            <person name="Shu S."/>
            <person name="Carlson J."/>
            <person name="Kariba R."/>
            <person name="Muthemba S."/>
            <person name="Knop K."/>
            <person name="Barton G.J."/>
            <person name="Sherwood A.V."/>
            <person name="Lopez-Montes A."/>
            <person name="Asiedu R."/>
            <person name="Jamnadass R."/>
            <person name="Muchugi A."/>
            <person name="Goodstein D."/>
            <person name="Egesi C.N."/>
            <person name="Featherston J."/>
            <person name="Asfaw A."/>
            <person name="Simpson G.G."/>
            <person name="Dolezel J."/>
            <person name="Hendre P.S."/>
            <person name="Van Deynze A."/>
            <person name="Kumar P.L."/>
            <person name="Obidiegwu J.E."/>
            <person name="Bhattacharjee R."/>
            <person name="Rokhsar D.S."/>
        </authorList>
    </citation>
    <scope>NUCLEOTIDE SEQUENCE [LARGE SCALE GENOMIC DNA]</scope>
    <source>
        <strain evidence="2">cv. TDa95/00328</strain>
    </source>
</reference>
<dbReference type="Proteomes" id="UP000827976">
    <property type="component" value="Chromosome 15"/>
</dbReference>
<sequence length="362" mass="40342">MAFPFHHSLLFLTFFFQFLFWSSAHSHVPAIYVLGSSQVDVGNNNYLPTRIKINFYPYGIDFPGGEATGRFSNGKNAADFIAEKLGLPSPKPYLSLTSNNNKTSEFLKGVNFASGGAGVLNNINQGLCISFSKQVVYYSKTAKAIEKQIGIEQAYRHLSKSIIVISIGNNDILAYTGVGSSTIKPGITLKQYVHQIISSMRSELKRMYKHGARKFLIIGAGAQGCLPAERVKQKRGVCNGEANQLSKMFNQKLVSLLEERKSKFSDFRYAFFNMYTGYVELYHNRKAYGFDEVDVACCGGGFLNSTIFCNPKTAPPCSNRRNHLFWDGIHNTEATAGVYMSITYDKSSPFVYPMNLKQLSDV</sequence>
<keyword evidence="2" id="KW-1185">Reference proteome</keyword>
<comment type="caution">
    <text evidence="1">The sequence shown here is derived from an EMBL/GenBank/DDBJ whole genome shotgun (WGS) entry which is preliminary data.</text>
</comment>
<accession>A0ACB7UNJ1</accession>
<name>A0ACB7UNJ1_DIOAL</name>
<dbReference type="EC" id="3.1.1.3" evidence="1"/>
<evidence type="ECO:0000313" key="2">
    <source>
        <dbReference type="Proteomes" id="UP000827976"/>
    </source>
</evidence>
<proteinExistence type="predicted"/>
<keyword evidence="1" id="KW-0378">Hydrolase</keyword>